<organism evidence="9">
    <name type="scientific">freshwater metagenome</name>
    <dbReference type="NCBI Taxonomy" id="449393"/>
    <lineage>
        <taxon>unclassified sequences</taxon>
        <taxon>metagenomes</taxon>
        <taxon>ecological metagenomes</taxon>
    </lineage>
</organism>
<comment type="catalytic activity">
    <reaction evidence="1">
        <text>ATP + protein L-histidine = ADP + protein N-phospho-L-histidine.</text>
        <dbReference type="EC" id="2.7.13.3"/>
    </reaction>
</comment>
<dbReference type="Pfam" id="PF02518">
    <property type="entry name" value="HATPase_c"/>
    <property type="match status" value="1"/>
</dbReference>
<dbReference type="PANTHER" id="PTHR45453">
    <property type="entry name" value="PHOSPHATE REGULON SENSOR PROTEIN PHOR"/>
    <property type="match status" value="1"/>
</dbReference>
<keyword evidence="4" id="KW-0808">Transferase</keyword>
<proteinExistence type="predicted"/>
<keyword evidence="6" id="KW-0902">Two-component regulatory system</keyword>
<keyword evidence="7" id="KW-0472">Membrane</keyword>
<dbReference type="PANTHER" id="PTHR45453:SF1">
    <property type="entry name" value="PHOSPHATE REGULON SENSOR PROTEIN PHOR"/>
    <property type="match status" value="1"/>
</dbReference>
<dbReference type="EC" id="2.7.13.3" evidence="2"/>
<dbReference type="InterPro" id="IPR036890">
    <property type="entry name" value="HATPase_C_sf"/>
</dbReference>
<keyword evidence="3" id="KW-0597">Phosphoprotein</keyword>
<dbReference type="Gene3D" id="1.10.287.130">
    <property type="match status" value="1"/>
</dbReference>
<dbReference type="EMBL" id="CAFBNO010000006">
    <property type="protein sequence ID" value="CAB4949080.1"/>
    <property type="molecule type" value="Genomic_DNA"/>
</dbReference>
<name>A0A6J7JZG1_9ZZZZ</name>
<reference evidence="9" key="1">
    <citation type="submission" date="2020-05" db="EMBL/GenBank/DDBJ databases">
        <authorList>
            <person name="Chiriac C."/>
            <person name="Salcher M."/>
            <person name="Ghai R."/>
            <person name="Kavagutti S V."/>
        </authorList>
    </citation>
    <scope>NUCLEOTIDE SEQUENCE</scope>
</reference>
<dbReference type="InterPro" id="IPR036097">
    <property type="entry name" value="HisK_dim/P_sf"/>
</dbReference>
<dbReference type="SUPFAM" id="SSF47384">
    <property type="entry name" value="Homodimeric domain of signal transducing histidine kinase"/>
    <property type="match status" value="1"/>
</dbReference>
<dbReference type="SMART" id="SM00388">
    <property type="entry name" value="HisKA"/>
    <property type="match status" value="1"/>
</dbReference>
<protein>
    <recommendedName>
        <fullName evidence="2">histidine kinase</fullName>
        <ecNumber evidence="2">2.7.13.3</ecNumber>
    </recommendedName>
</protein>
<evidence type="ECO:0000259" key="8">
    <source>
        <dbReference type="PROSITE" id="PS50109"/>
    </source>
</evidence>
<dbReference type="Pfam" id="PF00512">
    <property type="entry name" value="HisKA"/>
    <property type="match status" value="1"/>
</dbReference>
<gene>
    <name evidence="9" type="ORF">UFOPK3837_00306</name>
</gene>
<dbReference type="PRINTS" id="PR00344">
    <property type="entry name" value="BCTRLSENSOR"/>
</dbReference>
<evidence type="ECO:0000256" key="2">
    <source>
        <dbReference type="ARBA" id="ARBA00012438"/>
    </source>
</evidence>
<dbReference type="InterPro" id="IPR003594">
    <property type="entry name" value="HATPase_dom"/>
</dbReference>
<dbReference type="GO" id="GO:0016036">
    <property type="term" value="P:cellular response to phosphate starvation"/>
    <property type="evidence" value="ECO:0007669"/>
    <property type="project" value="TreeGrafter"/>
</dbReference>
<dbReference type="SUPFAM" id="SSF55874">
    <property type="entry name" value="ATPase domain of HSP90 chaperone/DNA topoisomerase II/histidine kinase"/>
    <property type="match status" value="1"/>
</dbReference>
<dbReference type="InterPro" id="IPR003661">
    <property type="entry name" value="HisK_dim/P_dom"/>
</dbReference>
<dbReference type="Gene3D" id="3.30.565.10">
    <property type="entry name" value="Histidine kinase-like ATPase, C-terminal domain"/>
    <property type="match status" value="1"/>
</dbReference>
<dbReference type="GO" id="GO:0000155">
    <property type="term" value="F:phosphorelay sensor kinase activity"/>
    <property type="evidence" value="ECO:0007669"/>
    <property type="project" value="InterPro"/>
</dbReference>
<dbReference type="AlphaFoldDB" id="A0A6J7JZG1"/>
<dbReference type="FunFam" id="1.10.287.130:FF:000001">
    <property type="entry name" value="Two-component sensor histidine kinase"/>
    <property type="match status" value="1"/>
</dbReference>
<dbReference type="InterPro" id="IPR050351">
    <property type="entry name" value="BphY/WalK/GraS-like"/>
</dbReference>
<dbReference type="SMART" id="SM00387">
    <property type="entry name" value="HATPase_c"/>
    <property type="match status" value="1"/>
</dbReference>
<keyword evidence="5" id="KW-0418">Kinase</keyword>
<dbReference type="InterPro" id="IPR005467">
    <property type="entry name" value="His_kinase_dom"/>
</dbReference>
<evidence type="ECO:0000256" key="4">
    <source>
        <dbReference type="ARBA" id="ARBA00022679"/>
    </source>
</evidence>
<feature type="domain" description="Histidine kinase" evidence="8">
    <location>
        <begin position="152"/>
        <end position="368"/>
    </location>
</feature>
<dbReference type="CDD" id="cd00082">
    <property type="entry name" value="HisKA"/>
    <property type="match status" value="1"/>
</dbReference>
<evidence type="ECO:0000256" key="3">
    <source>
        <dbReference type="ARBA" id="ARBA00022553"/>
    </source>
</evidence>
<dbReference type="CDD" id="cd00075">
    <property type="entry name" value="HATPase"/>
    <property type="match status" value="1"/>
</dbReference>
<accession>A0A6J7JZG1</accession>
<dbReference type="FunFam" id="3.30.565.10:FF:000006">
    <property type="entry name" value="Sensor histidine kinase WalK"/>
    <property type="match status" value="1"/>
</dbReference>
<dbReference type="InterPro" id="IPR004358">
    <property type="entry name" value="Sig_transdc_His_kin-like_C"/>
</dbReference>
<evidence type="ECO:0000256" key="6">
    <source>
        <dbReference type="ARBA" id="ARBA00023012"/>
    </source>
</evidence>
<evidence type="ECO:0000256" key="1">
    <source>
        <dbReference type="ARBA" id="ARBA00000085"/>
    </source>
</evidence>
<evidence type="ECO:0000256" key="5">
    <source>
        <dbReference type="ARBA" id="ARBA00022777"/>
    </source>
</evidence>
<evidence type="ECO:0000313" key="9">
    <source>
        <dbReference type="EMBL" id="CAB4949080.1"/>
    </source>
</evidence>
<dbReference type="GO" id="GO:0005886">
    <property type="term" value="C:plasma membrane"/>
    <property type="evidence" value="ECO:0007669"/>
    <property type="project" value="TreeGrafter"/>
</dbReference>
<evidence type="ECO:0000256" key="7">
    <source>
        <dbReference type="ARBA" id="ARBA00023136"/>
    </source>
</evidence>
<dbReference type="PROSITE" id="PS50109">
    <property type="entry name" value="HIS_KIN"/>
    <property type="match status" value="1"/>
</dbReference>
<dbReference type="GO" id="GO:0004721">
    <property type="term" value="F:phosphoprotein phosphatase activity"/>
    <property type="evidence" value="ECO:0007669"/>
    <property type="project" value="TreeGrafter"/>
</dbReference>
<sequence length="380" mass="41296">MNFWLLILAFVLGMSAMGLLVFFVRQDVLAKYDEAAAISDGAAELLEVLAEAGIVLSPQNRVVRATTSALAMGLIRDRIIVHKELLELVIRARDSQVIEVEELELSAGIKGVKKLFVRARAADLGAGSVLLIVDDKTESQRLDETRRDFMANISHELKTPVGAIGLLSEAILDNTNDPELVQKFSENVLKESKRLSALVKDIIQLSRIQAAETIVGAEIIDLDAVVRDAIDRNAFKAERRKVKIDYLGEKGVRVIGDEEMLAVAFKNIVENAIVYSAEGSKVGVSLSQSGNVAEVTVVDAGVGISKEDLKRIFERFYRTDPARSRETGGTGLGLSIVKHVITSHLGEIKVSSKPGIGSTFTLRLPLADKKLVAKKKVTNG</sequence>